<evidence type="ECO:0008006" key="3">
    <source>
        <dbReference type="Google" id="ProtNLM"/>
    </source>
</evidence>
<evidence type="ECO:0000313" key="2">
    <source>
        <dbReference type="Proteomes" id="UP000001377"/>
    </source>
</evidence>
<dbReference type="InterPro" id="IPR019612">
    <property type="entry name" value="Minor_capsid_put"/>
</dbReference>
<dbReference type="EMBL" id="CP001726">
    <property type="protein sequence ID" value="ACV56581.1"/>
    <property type="molecule type" value="Genomic_DNA"/>
</dbReference>
<dbReference type="STRING" id="479437.Elen_2630"/>
<dbReference type="AlphaFoldDB" id="C8WLW8"/>
<accession>C8WLW8</accession>
<organism evidence="1 2">
    <name type="scientific">Eggerthella lenta (strain ATCC 25559 / DSM 2243 / CCUG 17323 / JCM 9979 / KCTC 3265 / NCTC 11813 / VPI 0255 / 1899 B)</name>
    <name type="common">Eubacterium lentum</name>
    <dbReference type="NCBI Taxonomy" id="479437"/>
    <lineage>
        <taxon>Bacteria</taxon>
        <taxon>Bacillati</taxon>
        <taxon>Actinomycetota</taxon>
        <taxon>Coriobacteriia</taxon>
        <taxon>Eggerthellales</taxon>
        <taxon>Eggerthellaceae</taxon>
        <taxon>Eggerthella</taxon>
    </lineage>
</organism>
<reference evidence="1 2" key="1">
    <citation type="journal article" date="2009" name="Stand. Genomic Sci.">
        <title>Complete genome sequence of Eggerthella lenta type strain (IPP VPI 0255).</title>
        <authorList>
            <person name="Saunders E."/>
            <person name="Pukall R."/>
            <person name="Abt B."/>
            <person name="Lapidus A."/>
            <person name="Glavina Del Rio T."/>
            <person name="Copeland A."/>
            <person name="Tice H."/>
            <person name="Cheng J.F."/>
            <person name="Lucas S."/>
            <person name="Chen F."/>
            <person name="Nolan M."/>
            <person name="Bruce D."/>
            <person name="Goodwin L."/>
            <person name="Pitluck S."/>
            <person name="Ivanova N."/>
            <person name="Mavromatis K."/>
            <person name="Ovchinnikova G."/>
            <person name="Pati A."/>
            <person name="Chen A."/>
            <person name="Palaniappan K."/>
            <person name="Land M."/>
            <person name="Hauser L."/>
            <person name="Chang Y.J."/>
            <person name="Jeffries C.D."/>
            <person name="Chain P."/>
            <person name="Meincke L."/>
            <person name="Sims D."/>
            <person name="Brettin T."/>
            <person name="Detter J.C."/>
            <person name="Goker M."/>
            <person name="Bristow J."/>
            <person name="Eisen J.A."/>
            <person name="Markowitz V."/>
            <person name="Hugenholtz P."/>
            <person name="Kyrpides N.C."/>
            <person name="Klenk H.P."/>
            <person name="Han C."/>
        </authorList>
    </citation>
    <scope>NUCLEOTIDE SEQUENCE [LARGE SCALE GENOMIC DNA]</scope>
    <source>
        <strain evidence="2">ATCC 25559 / DSM 2243 / CCUG 17323 / JCM 9979 / KCTC 3265 / NCTC 11813 / VPI 0255 / 1899 B</strain>
    </source>
</reference>
<dbReference type="KEGG" id="ele:Elen_2630"/>
<dbReference type="Proteomes" id="UP000001377">
    <property type="component" value="Chromosome"/>
</dbReference>
<protein>
    <recommendedName>
        <fullName evidence="3">Minor capsid protein</fullName>
    </recommendedName>
</protein>
<evidence type="ECO:0000313" key="1">
    <source>
        <dbReference type="EMBL" id="ACV56581.1"/>
    </source>
</evidence>
<dbReference type="Pfam" id="PF10665">
    <property type="entry name" value="Minor_capsid_1"/>
    <property type="match status" value="1"/>
</dbReference>
<gene>
    <name evidence="1" type="ordered locus">Elen_2630</name>
</gene>
<dbReference type="RefSeq" id="WP_015761303.1">
    <property type="nucleotide sequence ID" value="NC_013204.1"/>
</dbReference>
<name>C8WLW8_EGGLE</name>
<proteinExistence type="predicted"/>
<dbReference type="PaxDb" id="479437-Elen_2630"/>
<dbReference type="eggNOG" id="ENOG5031SAD">
    <property type="taxonomic scope" value="Bacteria"/>
</dbReference>
<keyword evidence="2" id="KW-1185">Reference proteome</keyword>
<dbReference type="HOGENOM" id="CLU_173886_0_0_11"/>
<sequence>MLQIPKRALPSTAAVRVPLEGDYGGEFAEPVAIGHVRYEKAAGIRRTDYQLQDGTTGIVFIDAVNSEGAFEVPASSMVSIDGAPEVCVNACHPREQFAGRVHHWELEVR</sequence>